<comment type="caution">
    <text evidence="2">The sequence shown here is derived from an EMBL/GenBank/DDBJ whole genome shotgun (WGS) entry which is preliminary data.</text>
</comment>
<dbReference type="EMBL" id="QMQV01000025">
    <property type="protein sequence ID" value="RLE49721.1"/>
    <property type="molecule type" value="Genomic_DNA"/>
</dbReference>
<dbReference type="Pfam" id="PF09376">
    <property type="entry name" value="NurA"/>
    <property type="match status" value="1"/>
</dbReference>
<reference evidence="2 3" key="1">
    <citation type="submission" date="2018-06" db="EMBL/GenBank/DDBJ databases">
        <title>Extensive metabolic versatility and redundancy in microbially diverse, dynamic hydrothermal sediments.</title>
        <authorList>
            <person name="Dombrowski N."/>
            <person name="Teske A."/>
            <person name="Baker B.J."/>
        </authorList>
    </citation>
    <scope>NUCLEOTIDE SEQUENCE [LARGE SCALE GENOMIC DNA]</scope>
    <source>
        <strain evidence="2">B66_G16</strain>
    </source>
</reference>
<organism evidence="2 3">
    <name type="scientific">Thermoproteota archaeon</name>
    <dbReference type="NCBI Taxonomy" id="2056631"/>
    <lineage>
        <taxon>Archaea</taxon>
        <taxon>Thermoproteota</taxon>
    </lineage>
</organism>
<dbReference type="Proteomes" id="UP000278475">
    <property type="component" value="Unassembled WGS sequence"/>
</dbReference>
<feature type="domain" description="NurA" evidence="1">
    <location>
        <begin position="53"/>
        <end position="416"/>
    </location>
</feature>
<name>A0A497ES32_9CREN</name>
<dbReference type="InterPro" id="IPR018977">
    <property type="entry name" value="NurA_domain"/>
</dbReference>
<sequence length="445" mass="50268">MPSFSDLLAKEVEAKKSLLEKCFTHQESSIKSLLDEKLRYYWVDFAAQPSHDLSVVAVDAGVYSRVYANGVAISIARGIAITSSGREYKVLNLDVSSTVKKRHFPSYLEFLSELTEYSAASLALQSEKDVDIVLIDGSLHGRLLHTPVSLNVGSNPALYIDLMSNFMEFYEKARKQNALVVGVSKDSTASIFKKYLLEEILASLLKDQGEDIIVSALNVLKVLKERRSLSIIKAQELASKLPSHIASLFRELYEEYVYGETDFAFIHRNVSQGNINVGFSMPMLLGCTSIRIKRFVDEAERVGYEKVIEQTWKDYVVGLDQDEISFVKSAAQKLRKVFEVFPTVASFYIVLNKLDLPLRVEFFMPHGQSFFKSDNLSFLSLETPFMDEVLSLISAGYGGPNLYNVWLTAAHKLAKMSRKAFDVYEKQIFEQCGIEVSKLRRSWLV</sequence>
<gene>
    <name evidence="2" type="ORF">DRJ31_03990</name>
</gene>
<dbReference type="SMART" id="SM00933">
    <property type="entry name" value="NurA"/>
    <property type="match status" value="1"/>
</dbReference>
<evidence type="ECO:0000259" key="1">
    <source>
        <dbReference type="SMART" id="SM00933"/>
    </source>
</evidence>
<protein>
    <recommendedName>
        <fullName evidence="1">NurA domain-containing protein</fullName>
    </recommendedName>
</protein>
<evidence type="ECO:0000313" key="3">
    <source>
        <dbReference type="Proteomes" id="UP000278475"/>
    </source>
</evidence>
<accession>A0A497ES32</accession>
<evidence type="ECO:0000313" key="2">
    <source>
        <dbReference type="EMBL" id="RLE49721.1"/>
    </source>
</evidence>
<proteinExistence type="predicted"/>
<dbReference type="AlphaFoldDB" id="A0A497ES32"/>